<reference evidence="2" key="1">
    <citation type="journal article" date="2015" name="Nature">
        <title>Complex archaea that bridge the gap between prokaryotes and eukaryotes.</title>
        <authorList>
            <person name="Spang A."/>
            <person name="Saw J.H."/>
            <person name="Jorgensen S.L."/>
            <person name="Zaremba-Niedzwiedzka K."/>
            <person name="Martijn J."/>
            <person name="Lind A.E."/>
            <person name="van Eijk R."/>
            <person name="Schleper C."/>
            <person name="Guy L."/>
            <person name="Ettema T.J."/>
        </authorList>
    </citation>
    <scope>NUCLEOTIDE SEQUENCE</scope>
</reference>
<evidence type="ECO:0000256" key="1">
    <source>
        <dbReference type="SAM" id="Phobius"/>
    </source>
</evidence>
<keyword evidence="1" id="KW-0812">Transmembrane</keyword>
<organism evidence="2">
    <name type="scientific">marine sediment metagenome</name>
    <dbReference type="NCBI Taxonomy" id="412755"/>
    <lineage>
        <taxon>unclassified sequences</taxon>
        <taxon>metagenomes</taxon>
        <taxon>ecological metagenomes</taxon>
    </lineage>
</organism>
<dbReference type="EMBL" id="LAZR01058350">
    <property type="protein sequence ID" value="KKK70083.1"/>
    <property type="molecule type" value="Genomic_DNA"/>
</dbReference>
<name>A0A0F8XM86_9ZZZZ</name>
<keyword evidence="1" id="KW-0472">Membrane</keyword>
<evidence type="ECO:0000313" key="2">
    <source>
        <dbReference type="EMBL" id="KKK70083.1"/>
    </source>
</evidence>
<protein>
    <submittedName>
        <fullName evidence="2">Uncharacterized protein</fullName>
    </submittedName>
</protein>
<keyword evidence="1" id="KW-1133">Transmembrane helix</keyword>
<accession>A0A0F8XM86</accession>
<sequence length="48" mass="5615">MLTDDIALYIGHLNTIYVYSINAPMFFFTKDFVDKTIFELSVFKCLSQ</sequence>
<gene>
    <name evidence="2" type="ORF">LCGC14_2927560</name>
</gene>
<dbReference type="AlphaFoldDB" id="A0A0F8XM86"/>
<feature type="transmembrane region" description="Helical" evidence="1">
    <location>
        <begin position="6"/>
        <end position="28"/>
    </location>
</feature>
<comment type="caution">
    <text evidence="2">The sequence shown here is derived from an EMBL/GenBank/DDBJ whole genome shotgun (WGS) entry which is preliminary data.</text>
</comment>
<proteinExistence type="predicted"/>